<dbReference type="InterPro" id="IPR050357">
    <property type="entry name" value="Arrestin_domain-protein"/>
</dbReference>
<evidence type="ECO:0000313" key="5">
    <source>
        <dbReference type="Proteomes" id="UP001591681"/>
    </source>
</evidence>
<comment type="caution">
    <text evidence="4">The sequence shown here is derived from an EMBL/GenBank/DDBJ whole genome shotgun (WGS) entry which is preliminary data.</text>
</comment>
<evidence type="ECO:0000256" key="1">
    <source>
        <dbReference type="ARBA" id="ARBA00005298"/>
    </source>
</evidence>
<evidence type="ECO:0000256" key="2">
    <source>
        <dbReference type="SAM" id="MobiDB-lite"/>
    </source>
</evidence>
<name>A0ABD1IQM7_9TELE</name>
<feature type="compositionally biased region" description="Low complexity" evidence="2">
    <location>
        <begin position="478"/>
        <end position="499"/>
    </location>
</feature>
<gene>
    <name evidence="4" type="ORF">ACEWY4_026782</name>
</gene>
<sequence length="499" mass="54395">MPGTIKDFSVSYDAVNEANTFTCGDCVKGRVALQLGKEAKIEYLFVKVTGDADVRWTERHGDDNRTYSAHERYFKLKQLLISEETENTTVVPGTHVYPFCLQIPEGHFPSAFEGHHGNIRYKLEAKMKRPWKMTKRASAKLNFATRLDGDAAQLMSPQFGEKDKKMNIFTSGSLSFKVHIEKTGYVPGEMLVIQAEIENSSSRNLKPKYKLDKKVTYMAHSSTKIERSTIFKEEGSPIPSKDHQTVTQELRIPSSIPPTIFFCKILRVEYKLKVYIDVPYGSDPEIKFPVIVLAHRCGPRVSAGAGPFGPGSKPQWNNQPPPPGAFGSPHYLYPPPNPVPCPSPSAPAAAYPPPGTLPAVQPPPFYNPAAYPGPAVSPPMPPSAASQQPPPQYDQVTDNRVPTAPPLYPTLPAADFLSSPSAPQYVPGAAHDFLSNPSAPQQYPAPSAPSFLSSPGVMSDNPGYDPPTYEMVFPNAPAPQSSPSSQTASDPTTTTKPSS</sequence>
<dbReference type="PANTHER" id="PTHR11188">
    <property type="entry name" value="ARRESTIN DOMAIN CONTAINING PROTEIN"/>
    <property type="match status" value="1"/>
</dbReference>
<feature type="compositionally biased region" description="Pro residues" evidence="2">
    <location>
        <begin position="375"/>
        <end position="392"/>
    </location>
</feature>
<dbReference type="InterPro" id="IPR011022">
    <property type="entry name" value="Arrestin_C-like"/>
</dbReference>
<feature type="compositionally biased region" description="Low complexity" evidence="2">
    <location>
        <begin position="437"/>
        <end position="455"/>
    </location>
</feature>
<dbReference type="InterPro" id="IPR014756">
    <property type="entry name" value="Ig_E-set"/>
</dbReference>
<dbReference type="SUPFAM" id="SSF81296">
    <property type="entry name" value="E set domains"/>
    <property type="match status" value="2"/>
</dbReference>
<dbReference type="SMART" id="SM01017">
    <property type="entry name" value="Arrestin_C"/>
    <property type="match status" value="1"/>
</dbReference>
<dbReference type="Proteomes" id="UP001591681">
    <property type="component" value="Unassembled WGS sequence"/>
</dbReference>
<dbReference type="Pfam" id="PF02752">
    <property type="entry name" value="Arrestin_C"/>
    <property type="match status" value="1"/>
</dbReference>
<protein>
    <recommendedName>
        <fullName evidence="3">Arrestin C-terminal-like domain-containing protein</fullName>
    </recommendedName>
</protein>
<organism evidence="4 5">
    <name type="scientific">Coilia grayii</name>
    <name type="common">Gray's grenadier anchovy</name>
    <dbReference type="NCBI Taxonomy" id="363190"/>
    <lineage>
        <taxon>Eukaryota</taxon>
        <taxon>Metazoa</taxon>
        <taxon>Chordata</taxon>
        <taxon>Craniata</taxon>
        <taxon>Vertebrata</taxon>
        <taxon>Euteleostomi</taxon>
        <taxon>Actinopterygii</taxon>
        <taxon>Neopterygii</taxon>
        <taxon>Teleostei</taxon>
        <taxon>Clupei</taxon>
        <taxon>Clupeiformes</taxon>
        <taxon>Clupeoidei</taxon>
        <taxon>Engraulidae</taxon>
        <taxon>Coilinae</taxon>
        <taxon>Coilia</taxon>
    </lineage>
</organism>
<dbReference type="Gene3D" id="2.60.40.640">
    <property type="match status" value="2"/>
</dbReference>
<dbReference type="PANTHER" id="PTHR11188:SF135">
    <property type="entry name" value="ARRESTIN DOMAIN CONTAINING 3-LIKE-RELATED"/>
    <property type="match status" value="1"/>
</dbReference>
<evidence type="ECO:0000259" key="3">
    <source>
        <dbReference type="SMART" id="SM01017"/>
    </source>
</evidence>
<feature type="region of interest" description="Disordered" evidence="2">
    <location>
        <begin position="304"/>
        <end position="331"/>
    </location>
</feature>
<dbReference type="InterPro" id="IPR014752">
    <property type="entry name" value="Arrestin-like_C"/>
</dbReference>
<comment type="similarity">
    <text evidence="1">Belongs to the arrestin family.</text>
</comment>
<feature type="region of interest" description="Disordered" evidence="2">
    <location>
        <begin position="428"/>
        <end position="499"/>
    </location>
</feature>
<keyword evidence="5" id="KW-1185">Reference proteome</keyword>
<dbReference type="GO" id="GO:0007399">
    <property type="term" value="P:nervous system development"/>
    <property type="evidence" value="ECO:0007669"/>
    <property type="project" value="UniProtKB-ARBA"/>
</dbReference>
<dbReference type="AlphaFoldDB" id="A0ABD1IQM7"/>
<reference evidence="4 5" key="1">
    <citation type="submission" date="2024-09" db="EMBL/GenBank/DDBJ databases">
        <title>A chromosome-level genome assembly of Gray's grenadier anchovy, Coilia grayii.</title>
        <authorList>
            <person name="Fu Z."/>
        </authorList>
    </citation>
    <scope>NUCLEOTIDE SEQUENCE [LARGE SCALE GENOMIC DNA]</scope>
    <source>
        <strain evidence="4">G4</strain>
        <tissue evidence="4">Muscle</tissue>
    </source>
</reference>
<feature type="domain" description="Arrestin C-terminal-like" evidence="3">
    <location>
        <begin position="170"/>
        <end position="297"/>
    </location>
</feature>
<dbReference type="InterPro" id="IPR011021">
    <property type="entry name" value="Arrestin-like_N"/>
</dbReference>
<feature type="region of interest" description="Disordered" evidence="2">
    <location>
        <begin position="370"/>
        <end position="408"/>
    </location>
</feature>
<accession>A0ABD1IQM7</accession>
<proteinExistence type="inferred from homology"/>
<dbReference type="Pfam" id="PF00339">
    <property type="entry name" value="Arrestin_N"/>
    <property type="match status" value="1"/>
</dbReference>
<dbReference type="EMBL" id="JBHFQA010000024">
    <property type="protein sequence ID" value="KAL2077278.1"/>
    <property type="molecule type" value="Genomic_DNA"/>
</dbReference>
<evidence type="ECO:0000313" key="4">
    <source>
        <dbReference type="EMBL" id="KAL2077278.1"/>
    </source>
</evidence>